<sequence length="344" mass="37969">MKNFRIGLVGYGWVAGAHIEAFKGVAGADIVAVCSRRELDAAALSAQHGTPLTTTTRFEDLLADDSIDIIDICTPHPLHPEQAIAAAKAGKHLIIEKPIGIDWASTVAVRDAIREAGVQACVCFEVRFSRQAQAIRAALDKDLLGEVHYAEVDYYHGIGPWYGQYAWNIKKEFGGSSLLTAGCHALDLLRHYLPGEIEEVTCYQTQSKNPKFAAYEYPTTSVLLLRFASGQLAKVTSCIDCLQPYYFHQHLVGSEGSILDEKLTSLQWPGMSKDLWTKLGVPTVDSGDVSDHPYPPQFQAFIDALQDNQPMPYTDFETAFETHRAVFAAELSALEKRPVKLQEL</sequence>
<evidence type="ECO:0000313" key="4">
    <source>
        <dbReference type="EMBL" id="MBB6048873.1"/>
    </source>
</evidence>
<protein>
    <submittedName>
        <fullName evidence="4">Putative dehydrogenase</fullName>
    </submittedName>
</protein>
<proteinExistence type="predicted"/>
<dbReference type="RefSeq" id="WP_184192496.1">
    <property type="nucleotide sequence ID" value="NZ_JACHGW010000001.1"/>
</dbReference>
<keyword evidence="1" id="KW-0560">Oxidoreductase</keyword>
<accession>A0A7W9W4T3</accession>
<keyword evidence="5" id="KW-1185">Reference proteome</keyword>
<dbReference type="SUPFAM" id="SSF51735">
    <property type="entry name" value="NAD(P)-binding Rossmann-fold domains"/>
    <property type="match status" value="1"/>
</dbReference>
<dbReference type="Pfam" id="PF01408">
    <property type="entry name" value="GFO_IDH_MocA"/>
    <property type="match status" value="1"/>
</dbReference>
<dbReference type="PANTHER" id="PTHR43818:SF11">
    <property type="entry name" value="BCDNA.GH03377"/>
    <property type="match status" value="1"/>
</dbReference>
<dbReference type="Gene3D" id="3.30.360.10">
    <property type="entry name" value="Dihydrodipicolinate Reductase, domain 2"/>
    <property type="match status" value="1"/>
</dbReference>
<dbReference type="Gene3D" id="3.40.50.720">
    <property type="entry name" value="NAD(P)-binding Rossmann-like Domain"/>
    <property type="match status" value="1"/>
</dbReference>
<feature type="domain" description="Gfo/Idh/MocA-like oxidoreductase N-terminal" evidence="2">
    <location>
        <begin position="4"/>
        <end position="122"/>
    </location>
</feature>
<feature type="domain" description="GFO/IDH/MocA-like oxidoreductase" evidence="3">
    <location>
        <begin position="133"/>
        <end position="258"/>
    </location>
</feature>
<comment type="caution">
    <text evidence="4">The sequence shown here is derived from an EMBL/GenBank/DDBJ whole genome shotgun (WGS) entry which is preliminary data.</text>
</comment>
<dbReference type="InterPro" id="IPR000683">
    <property type="entry name" value="Gfo/Idh/MocA-like_OxRdtase_N"/>
</dbReference>
<dbReference type="GO" id="GO:0016491">
    <property type="term" value="F:oxidoreductase activity"/>
    <property type="evidence" value="ECO:0007669"/>
    <property type="project" value="UniProtKB-KW"/>
</dbReference>
<dbReference type="EMBL" id="JACHGW010000001">
    <property type="protein sequence ID" value="MBB6048873.1"/>
    <property type="molecule type" value="Genomic_DNA"/>
</dbReference>
<dbReference type="InterPro" id="IPR050463">
    <property type="entry name" value="Gfo/Idh/MocA_oxidrdct_glycsds"/>
</dbReference>
<dbReference type="GO" id="GO:0000166">
    <property type="term" value="F:nucleotide binding"/>
    <property type="evidence" value="ECO:0007669"/>
    <property type="project" value="InterPro"/>
</dbReference>
<evidence type="ECO:0000313" key="5">
    <source>
        <dbReference type="Proteomes" id="UP000520814"/>
    </source>
</evidence>
<evidence type="ECO:0000259" key="2">
    <source>
        <dbReference type="Pfam" id="PF01408"/>
    </source>
</evidence>
<dbReference type="Pfam" id="PF22725">
    <property type="entry name" value="GFO_IDH_MocA_C3"/>
    <property type="match status" value="1"/>
</dbReference>
<dbReference type="PANTHER" id="PTHR43818">
    <property type="entry name" value="BCDNA.GH03377"/>
    <property type="match status" value="1"/>
</dbReference>
<reference evidence="4 5" key="1">
    <citation type="submission" date="2020-08" db="EMBL/GenBank/DDBJ databases">
        <title>Genomic Encyclopedia of Type Strains, Phase IV (KMG-IV): sequencing the most valuable type-strain genomes for metagenomic binning, comparative biology and taxonomic classification.</title>
        <authorList>
            <person name="Goeker M."/>
        </authorList>
    </citation>
    <scope>NUCLEOTIDE SEQUENCE [LARGE SCALE GENOMIC DNA]</scope>
    <source>
        <strain evidence="4 5">DSM 23562</strain>
    </source>
</reference>
<gene>
    <name evidence="4" type="ORF">HNQ39_000635</name>
</gene>
<dbReference type="InterPro" id="IPR055170">
    <property type="entry name" value="GFO_IDH_MocA-like_dom"/>
</dbReference>
<organism evidence="4 5">
    <name type="scientific">Armatimonas rosea</name>
    <dbReference type="NCBI Taxonomy" id="685828"/>
    <lineage>
        <taxon>Bacteria</taxon>
        <taxon>Bacillati</taxon>
        <taxon>Armatimonadota</taxon>
        <taxon>Armatimonadia</taxon>
        <taxon>Armatimonadales</taxon>
        <taxon>Armatimonadaceae</taxon>
        <taxon>Armatimonas</taxon>
    </lineage>
</organism>
<dbReference type="Proteomes" id="UP000520814">
    <property type="component" value="Unassembled WGS sequence"/>
</dbReference>
<dbReference type="InterPro" id="IPR036291">
    <property type="entry name" value="NAD(P)-bd_dom_sf"/>
</dbReference>
<dbReference type="SUPFAM" id="SSF55347">
    <property type="entry name" value="Glyceraldehyde-3-phosphate dehydrogenase-like, C-terminal domain"/>
    <property type="match status" value="1"/>
</dbReference>
<evidence type="ECO:0000256" key="1">
    <source>
        <dbReference type="ARBA" id="ARBA00023002"/>
    </source>
</evidence>
<evidence type="ECO:0000259" key="3">
    <source>
        <dbReference type="Pfam" id="PF22725"/>
    </source>
</evidence>
<dbReference type="AlphaFoldDB" id="A0A7W9W4T3"/>
<name>A0A7W9W4T3_ARMRO</name>